<dbReference type="Proteomes" id="UP000309550">
    <property type="component" value="Unassembled WGS sequence"/>
</dbReference>
<sequence>MTLTPTPPTVAPPPPRPIPAAPTGAIALMIGAVLCFSGMDASVKAVTPELGTLPALWARYAGQMLFVLVLVAPRLRQVAQTRYLPLHLGRSVLLMSATFFFFSGLAHIELAEAAAVMNINPMLIALGATLFLGEPMGRRRLIAIAVALVGALLIIRPGTGAFTPAALLPLAAAICFAAYTLLTRRVGADEDVWTSLFYTGLVGSLLLSVAIPFVWVAPGPREAVQMAMIAGFGTLGQLLLIRALSAAQAGLLAPFNYLGLVFATLWGVSFFGEVPDALTLLGALVIAATGLYVWHRERQRR</sequence>
<dbReference type="AlphaFoldDB" id="A0A5S3QAZ1"/>
<name>A0A5S3QAZ1_9RHOB</name>
<dbReference type="PANTHER" id="PTHR22911">
    <property type="entry name" value="ACYL-MALONYL CONDENSING ENZYME-RELATED"/>
    <property type="match status" value="1"/>
</dbReference>
<keyword evidence="1" id="KW-0472">Membrane</keyword>
<feature type="transmembrane region" description="Helical" evidence="1">
    <location>
        <begin position="165"/>
        <end position="183"/>
    </location>
</feature>
<feature type="transmembrane region" description="Helical" evidence="1">
    <location>
        <begin position="251"/>
        <end position="271"/>
    </location>
</feature>
<dbReference type="GO" id="GO:0016020">
    <property type="term" value="C:membrane"/>
    <property type="evidence" value="ECO:0007669"/>
    <property type="project" value="InterPro"/>
</dbReference>
<dbReference type="PANTHER" id="PTHR22911:SF103">
    <property type="entry name" value="BLR2811 PROTEIN"/>
    <property type="match status" value="1"/>
</dbReference>
<dbReference type="RefSeq" id="WP_138660446.1">
    <property type="nucleotide sequence ID" value="NZ_VANS01000001.1"/>
</dbReference>
<keyword evidence="1" id="KW-0812">Transmembrane</keyword>
<keyword evidence="1" id="KW-1133">Transmembrane helix</keyword>
<feature type="transmembrane region" description="Helical" evidence="1">
    <location>
        <begin position="223"/>
        <end position="244"/>
    </location>
</feature>
<feature type="transmembrane region" description="Helical" evidence="1">
    <location>
        <begin position="140"/>
        <end position="159"/>
    </location>
</feature>
<proteinExistence type="predicted"/>
<feature type="transmembrane region" description="Helical" evidence="1">
    <location>
        <begin position="114"/>
        <end position="133"/>
    </location>
</feature>
<gene>
    <name evidence="3" type="ORF">FDT80_01350</name>
</gene>
<accession>A0A5S3QAZ1</accession>
<organism evidence="3 4">
    <name type="scientific">Sulfitobacter sabulilitoris</name>
    <dbReference type="NCBI Taxonomy" id="2562655"/>
    <lineage>
        <taxon>Bacteria</taxon>
        <taxon>Pseudomonadati</taxon>
        <taxon>Pseudomonadota</taxon>
        <taxon>Alphaproteobacteria</taxon>
        <taxon>Rhodobacterales</taxon>
        <taxon>Roseobacteraceae</taxon>
        <taxon>Sulfitobacter</taxon>
    </lineage>
</organism>
<dbReference type="EMBL" id="VANS01000001">
    <property type="protein sequence ID" value="TMM54272.1"/>
    <property type="molecule type" value="Genomic_DNA"/>
</dbReference>
<feature type="transmembrane region" description="Helical" evidence="1">
    <location>
        <begin position="195"/>
        <end position="217"/>
    </location>
</feature>
<keyword evidence="4" id="KW-1185">Reference proteome</keyword>
<reference evidence="3 4" key="1">
    <citation type="submission" date="2019-05" db="EMBL/GenBank/DDBJ databases">
        <title>Sulfitobacter sabulilitoris sp. nov., isolated from a marine sand.</title>
        <authorList>
            <person name="Yoon J.-H."/>
        </authorList>
    </citation>
    <scope>NUCLEOTIDE SEQUENCE [LARGE SCALE GENOMIC DNA]</scope>
    <source>
        <strain evidence="3 4">HSMS-29</strain>
    </source>
</reference>
<evidence type="ECO:0000313" key="3">
    <source>
        <dbReference type="EMBL" id="TMM54272.1"/>
    </source>
</evidence>
<dbReference type="Gene3D" id="1.10.3730.20">
    <property type="match status" value="1"/>
</dbReference>
<feature type="domain" description="EamA" evidence="2">
    <location>
        <begin position="165"/>
        <end position="288"/>
    </location>
</feature>
<feature type="transmembrane region" description="Helical" evidence="1">
    <location>
        <begin position="277"/>
        <end position="294"/>
    </location>
</feature>
<dbReference type="OrthoDB" id="9812899at2"/>
<evidence type="ECO:0000313" key="4">
    <source>
        <dbReference type="Proteomes" id="UP000309550"/>
    </source>
</evidence>
<dbReference type="SUPFAM" id="SSF103481">
    <property type="entry name" value="Multidrug resistance efflux transporter EmrE"/>
    <property type="match status" value="2"/>
</dbReference>
<dbReference type="InterPro" id="IPR000620">
    <property type="entry name" value="EamA_dom"/>
</dbReference>
<protein>
    <submittedName>
        <fullName evidence="3">DMT family transporter</fullName>
    </submittedName>
</protein>
<comment type="caution">
    <text evidence="3">The sequence shown here is derived from an EMBL/GenBank/DDBJ whole genome shotgun (WGS) entry which is preliminary data.</text>
</comment>
<feature type="domain" description="EamA" evidence="2">
    <location>
        <begin position="25"/>
        <end position="155"/>
    </location>
</feature>
<evidence type="ECO:0000256" key="1">
    <source>
        <dbReference type="SAM" id="Phobius"/>
    </source>
</evidence>
<feature type="transmembrane region" description="Helical" evidence="1">
    <location>
        <begin position="87"/>
        <end position="108"/>
    </location>
</feature>
<dbReference type="Pfam" id="PF00892">
    <property type="entry name" value="EamA"/>
    <property type="match status" value="2"/>
</dbReference>
<dbReference type="InterPro" id="IPR037185">
    <property type="entry name" value="EmrE-like"/>
</dbReference>
<evidence type="ECO:0000259" key="2">
    <source>
        <dbReference type="Pfam" id="PF00892"/>
    </source>
</evidence>